<evidence type="ECO:0000313" key="4">
    <source>
        <dbReference type="Proteomes" id="UP000886520"/>
    </source>
</evidence>
<keyword evidence="4" id="KW-1185">Reference proteome</keyword>
<dbReference type="GO" id="GO:0003723">
    <property type="term" value="F:RNA binding"/>
    <property type="evidence" value="ECO:0007669"/>
    <property type="project" value="InterPro"/>
</dbReference>
<keyword evidence="1" id="KW-0677">Repeat</keyword>
<dbReference type="InterPro" id="IPR002885">
    <property type="entry name" value="PPR_rpt"/>
</dbReference>
<dbReference type="NCBIfam" id="TIGR00756">
    <property type="entry name" value="PPR"/>
    <property type="match status" value="2"/>
</dbReference>
<evidence type="ECO:0000313" key="3">
    <source>
        <dbReference type="EMBL" id="KAI5071363.1"/>
    </source>
</evidence>
<dbReference type="PROSITE" id="PS51375">
    <property type="entry name" value="PPR"/>
    <property type="match status" value="2"/>
</dbReference>
<organism evidence="3 4">
    <name type="scientific">Adiantum capillus-veneris</name>
    <name type="common">Maidenhair fern</name>
    <dbReference type="NCBI Taxonomy" id="13818"/>
    <lineage>
        <taxon>Eukaryota</taxon>
        <taxon>Viridiplantae</taxon>
        <taxon>Streptophyta</taxon>
        <taxon>Embryophyta</taxon>
        <taxon>Tracheophyta</taxon>
        <taxon>Polypodiopsida</taxon>
        <taxon>Polypodiidae</taxon>
        <taxon>Polypodiales</taxon>
        <taxon>Pteridineae</taxon>
        <taxon>Pteridaceae</taxon>
        <taxon>Vittarioideae</taxon>
        <taxon>Adiantum</taxon>
    </lineage>
</organism>
<feature type="repeat" description="PPR" evidence="2">
    <location>
        <begin position="222"/>
        <end position="258"/>
    </location>
</feature>
<dbReference type="OrthoDB" id="1902591at2759"/>
<protein>
    <recommendedName>
        <fullName evidence="5">Pentatricopeptide repeat-containing protein</fullName>
    </recommendedName>
</protein>
<dbReference type="PANTHER" id="PTHR47926:SF347">
    <property type="entry name" value="PENTATRICOPEPTIDE REPEAT-CONTAINING PROTEIN"/>
    <property type="match status" value="1"/>
</dbReference>
<dbReference type="InterPro" id="IPR046960">
    <property type="entry name" value="PPR_At4g14850-like_plant"/>
</dbReference>
<accession>A0A9D4ZDD9</accession>
<feature type="repeat" description="PPR" evidence="2">
    <location>
        <begin position="152"/>
        <end position="186"/>
    </location>
</feature>
<dbReference type="Pfam" id="PF01535">
    <property type="entry name" value="PPR"/>
    <property type="match status" value="2"/>
</dbReference>
<dbReference type="Gene3D" id="1.25.40.10">
    <property type="entry name" value="Tetratricopeptide repeat domain"/>
    <property type="match status" value="2"/>
</dbReference>
<dbReference type="EMBL" id="JABFUD020000013">
    <property type="protein sequence ID" value="KAI5071363.1"/>
    <property type="molecule type" value="Genomic_DNA"/>
</dbReference>
<name>A0A9D4ZDD9_ADICA</name>
<gene>
    <name evidence="3" type="ORF">GOP47_0013614</name>
</gene>
<dbReference type="GO" id="GO:0009451">
    <property type="term" value="P:RNA modification"/>
    <property type="evidence" value="ECO:0007669"/>
    <property type="project" value="InterPro"/>
</dbReference>
<comment type="caution">
    <text evidence="3">The sequence shown here is derived from an EMBL/GenBank/DDBJ whole genome shotgun (WGS) entry which is preliminary data.</text>
</comment>
<dbReference type="AlphaFoldDB" id="A0A9D4ZDD9"/>
<dbReference type="Proteomes" id="UP000886520">
    <property type="component" value="Chromosome 13"/>
</dbReference>
<evidence type="ECO:0000256" key="2">
    <source>
        <dbReference type="PROSITE-ProRule" id="PRU00708"/>
    </source>
</evidence>
<dbReference type="PANTHER" id="PTHR47926">
    <property type="entry name" value="PENTATRICOPEPTIDE REPEAT-CONTAINING PROTEIN"/>
    <property type="match status" value="1"/>
</dbReference>
<dbReference type="InterPro" id="IPR011990">
    <property type="entry name" value="TPR-like_helical_dom_sf"/>
</dbReference>
<evidence type="ECO:0008006" key="5">
    <source>
        <dbReference type="Google" id="ProtNLM"/>
    </source>
</evidence>
<dbReference type="Pfam" id="PF13041">
    <property type="entry name" value="PPR_2"/>
    <property type="match status" value="1"/>
</dbReference>
<sequence>MQTIHNSACLELPPVKSGQYCGLTGAVSTSYKDAGLPLNLRLDHKDRAFTFPLRLEVSDRTFESQNPIRGLEAAQPLCHLLASIVHTESFLHLLEDCIIKKDVAIGRGLHTFIAENGLELDSFFCSHLVRMFSSLDLLVDADRVFLKLSKPNIFVWSAIISAYTKSGENYQVIRLYHEMQNARIEPDSYVSVTVLKACAMSATLAEGEQTHAHVLEHGLESDAFVNSALINMYSYVHHGHGKEALWLFYKMRDGGFVPDRITFLSAVKACSRISVLEIGYAQHGFGHEALQIFQEMLQKDITPNPVTFVCVVNACARIAALEQGKKVQCSTHLSCNGVLPDQP</sequence>
<reference evidence="3" key="1">
    <citation type="submission" date="2021-01" db="EMBL/GenBank/DDBJ databases">
        <title>Adiantum capillus-veneris genome.</title>
        <authorList>
            <person name="Fang Y."/>
            <person name="Liao Q."/>
        </authorList>
    </citation>
    <scope>NUCLEOTIDE SEQUENCE</scope>
    <source>
        <strain evidence="3">H3</strain>
        <tissue evidence="3">Leaf</tissue>
    </source>
</reference>
<proteinExistence type="predicted"/>
<evidence type="ECO:0000256" key="1">
    <source>
        <dbReference type="ARBA" id="ARBA00022737"/>
    </source>
</evidence>